<proteinExistence type="predicted"/>
<keyword evidence="4" id="KW-1185">Reference proteome</keyword>
<accession>A0A7R9Q828</accession>
<evidence type="ECO:0000313" key="4">
    <source>
        <dbReference type="Proteomes" id="UP000759131"/>
    </source>
</evidence>
<dbReference type="AlphaFoldDB" id="A0A7R9Q828"/>
<reference evidence="3" key="1">
    <citation type="submission" date="2020-11" db="EMBL/GenBank/DDBJ databases">
        <authorList>
            <person name="Tran Van P."/>
        </authorList>
    </citation>
    <scope>NUCLEOTIDE SEQUENCE</scope>
</reference>
<keyword evidence="1" id="KW-1133">Transmembrane helix</keyword>
<evidence type="ECO:0000256" key="1">
    <source>
        <dbReference type="SAM" id="Phobius"/>
    </source>
</evidence>
<evidence type="ECO:0000313" key="3">
    <source>
        <dbReference type="EMBL" id="CAD7635792.1"/>
    </source>
</evidence>
<dbReference type="InterPro" id="IPR004843">
    <property type="entry name" value="Calcineurin-like_PHP"/>
</dbReference>
<sequence>MDWRPLMKMLTKLTITVVLIVYIISTFFVLFLNHLNTDNDFRPLDDNSLDATLTARQRYPSALRQPVIDPKDDRITIDGQMRHTFWFLQISDLHLSIHFDPKRAPDLEKFCEEYIDIIKPSVVLATGDLTDARTKSPMGSRVHEEEWVMYWNALNKTKVGSRTVWLDIKGNHDNFNVYDWSHRNNFFKKYSIRGPNNTRSYKHSVRHDTETYSFIGVDACLDPSPKRPFNFIGLLRDKDIERIKQMKADAQLERSNYTIWFGHYPTSSIAMPSPGLRELIK</sequence>
<feature type="transmembrane region" description="Helical" evidence="1">
    <location>
        <begin position="12"/>
        <end position="32"/>
    </location>
</feature>
<dbReference type="InterPro" id="IPR029052">
    <property type="entry name" value="Metallo-depent_PP-like"/>
</dbReference>
<dbReference type="OrthoDB" id="27234at2759"/>
<dbReference type="PANTHER" id="PTHR14795">
    <property type="entry name" value="HELICASE RELATED"/>
    <property type="match status" value="1"/>
</dbReference>
<organism evidence="3">
    <name type="scientific">Medioppia subpectinata</name>
    <dbReference type="NCBI Taxonomy" id="1979941"/>
    <lineage>
        <taxon>Eukaryota</taxon>
        <taxon>Metazoa</taxon>
        <taxon>Ecdysozoa</taxon>
        <taxon>Arthropoda</taxon>
        <taxon>Chelicerata</taxon>
        <taxon>Arachnida</taxon>
        <taxon>Acari</taxon>
        <taxon>Acariformes</taxon>
        <taxon>Sarcoptiformes</taxon>
        <taxon>Oribatida</taxon>
        <taxon>Brachypylina</taxon>
        <taxon>Oppioidea</taxon>
        <taxon>Oppiidae</taxon>
        <taxon>Medioppia</taxon>
    </lineage>
</organism>
<name>A0A7R9Q828_9ACAR</name>
<evidence type="ECO:0000259" key="2">
    <source>
        <dbReference type="Pfam" id="PF00149"/>
    </source>
</evidence>
<dbReference type="Gene3D" id="3.60.21.10">
    <property type="match status" value="1"/>
</dbReference>
<keyword evidence="1" id="KW-0812">Transmembrane</keyword>
<dbReference type="EMBL" id="CAJPIZ010017693">
    <property type="protein sequence ID" value="CAG2116222.1"/>
    <property type="molecule type" value="Genomic_DNA"/>
</dbReference>
<gene>
    <name evidence="3" type="ORF">OSB1V03_LOCUS16183</name>
</gene>
<dbReference type="EMBL" id="OC872268">
    <property type="protein sequence ID" value="CAD7635792.1"/>
    <property type="molecule type" value="Genomic_DNA"/>
</dbReference>
<dbReference type="SUPFAM" id="SSF56300">
    <property type="entry name" value="Metallo-dependent phosphatases"/>
    <property type="match status" value="1"/>
</dbReference>
<dbReference type="GO" id="GO:0016787">
    <property type="term" value="F:hydrolase activity"/>
    <property type="evidence" value="ECO:0007669"/>
    <property type="project" value="InterPro"/>
</dbReference>
<dbReference type="Pfam" id="PF00149">
    <property type="entry name" value="Metallophos"/>
    <property type="match status" value="1"/>
</dbReference>
<feature type="domain" description="Calcineurin-like phosphoesterase" evidence="2">
    <location>
        <begin position="86"/>
        <end position="265"/>
    </location>
</feature>
<dbReference type="PANTHER" id="PTHR14795:SF0">
    <property type="entry name" value="TRANSMEMBRANE PROTEIN 62"/>
    <property type="match status" value="1"/>
</dbReference>
<dbReference type="Proteomes" id="UP000759131">
    <property type="component" value="Unassembled WGS sequence"/>
</dbReference>
<protein>
    <recommendedName>
        <fullName evidence="2">Calcineurin-like phosphoesterase domain-containing protein</fullName>
    </recommendedName>
</protein>
<keyword evidence="1" id="KW-0472">Membrane</keyword>